<comment type="caution">
    <text evidence="1">The sequence shown here is derived from an EMBL/GenBank/DDBJ whole genome shotgun (WGS) entry which is preliminary data.</text>
</comment>
<dbReference type="InterPro" id="IPR025341">
    <property type="entry name" value="DUF4247"/>
</dbReference>
<name>A0A9X3WKX9_9BACI</name>
<gene>
    <name evidence="1" type="ORF">NC661_02580</name>
</gene>
<evidence type="ECO:0000313" key="2">
    <source>
        <dbReference type="Proteomes" id="UP001145072"/>
    </source>
</evidence>
<protein>
    <submittedName>
        <fullName evidence="1">DUF4247 domain-containing protein</fullName>
    </submittedName>
</protein>
<dbReference type="EMBL" id="JAMQJZ010000001">
    <property type="protein sequence ID" value="MDC3419264.1"/>
    <property type="molecule type" value="Genomic_DNA"/>
</dbReference>
<organism evidence="1 2">
    <name type="scientific">Aquibacillus koreensis</name>
    <dbReference type="NCBI Taxonomy" id="279446"/>
    <lineage>
        <taxon>Bacteria</taxon>
        <taxon>Bacillati</taxon>
        <taxon>Bacillota</taxon>
        <taxon>Bacilli</taxon>
        <taxon>Bacillales</taxon>
        <taxon>Bacillaceae</taxon>
        <taxon>Aquibacillus</taxon>
    </lineage>
</organism>
<dbReference type="Proteomes" id="UP001145072">
    <property type="component" value="Unassembled WGS sequence"/>
</dbReference>
<dbReference type="PROSITE" id="PS51257">
    <property type="entry name" value="PROKAR_LIPOPROTEIN"/>
    <property type="match status" value="1"/>
</dbReference>
<proteinExistence type="predicted"/>
<dbReference type="RefSeq" id="WP_259867192.1">
    <property type="nucleotide sequence ID" value="NZ_JAMQJZ010000001.1"/>
</dbReference>
<dbReference type="Pfam" id="PF14042">
    <property type="entry name" value="DUF4247"/>
    <property type="match status" value="1"/>
</dbReference>
<keyword evidence="2" id="KW-1185">Reference proteome</keyword>
<sequence length="219" mass="24207">MNKIFVSAIMLFLVMILAACGSEYEFSTTEEPNVTVQDIPQEPSKEELISQIESTNTNNIEPLIANSFHLLDVVKGEDSIANVYATNQFEVAELVSLLTKVIEPEQTSEVVDNQQILIYPNHFVTIRPSDEDAATTLIEVASDQFVRDNYEPNYLNTFFAFMILNRVLDVDDWGKKRSSSCKNGACYGGYSSSKSYNNGGFNTNRGMSSVRGGGPSSGK</sequence>
<evidence type="ECO:0000313" key="1">
    <source>
        <dbReference type="EMBL" id="MDC3419264.1"/>
    </source>
</evidence>
<accession>A0A9X3WKX9</accession>
<dbReference type="AlphaFoldDB" id="A0A9X3WKX9"/>
<reference evidence="1" key="1">
    <citation type="submission" date="2022-06" db="EMBL/GenBank/DDBJ databases">
        <title>Aquibacillus sp. a new bacterium isolated from soil saline samples.</title>
        <authorList>
            <person name="Galisteo C."/>
            <person name="De La Haba R."/>
            <person name="Sanchez-Porro C."/>
            <person name="Ventosa A."/>
        </authorList>
    </citation>
    <scope>NUCLEOTIDE SEQUENCE</scope>
    <source>
        <strain evidence="1">JCM 12387</strain>
    </source>
</reference>